<dbReference type="PANTHER" id="PTHR22854:SF2">
    <property type="entry name" value="INDOLE-3-GLYCEROL-PHOSPHATE SYNTHASE"/>
    <property type="match status" value="1"/>
</dbReference>
<evidence type="ECO:0000256" key="2">
    <source>
        <dbReference type="ARBA" id="ARBA00004696"/>
    </source>
</evidence>
<evidence type="ECO:0000256" key="5">
    <source>
        <dbReference type="ARBA" id="ARBA00022793"/>
    </source>
</evidence>
<dbReference type="Pfam" id="PF00218">
    <property type="entry name" value="IGPS"/>
    <property type="match status" value="1"/>
</dbReference>
<evidence type="ECO:0000256" key="8">
    <source>
        <dbReference type="ARBA" id="ARBA00023239"/>
    </source>
</evidence>
<keyword evidence="8" id="KW-0456">Lyase</keyword>
<dbReference type="GO" id="GO:0004425">
    <property type="term" value="F:indole-3-glycerol-phosphate synthase activity"/>
    <property type="evidence" value="ECO:0007669"/>
    <property type="project" value="UniProtKB-EC"/>
</dbReference>
<dbReference type="PANTHER" id="PTHR22854">
    <property type="entry name" value="TRYPTOPHAN BIOSYNTHESIS PROTEIN"/>
    <property type="match status" value="1"/>
</dbReference>
<gene>
    <name evidence="10" type="ORF">UFOPK2788_00582</name>
</gene>
<accession>A0A6J6SRF2</accession>
<dbReference type="NCBIfam" id="NF001377">
    <property type="entry name" value="PRK00278.2-4"/>
    <property type="match status" value="1"/>
</dbReference>
<dbReference type="UniPathway" id="UPA00035">
    <property type="reaction ID" value="UER00043"/>
</dbReference>
<dbReference type="EC" id="4.1.1.48" evidence="3"/>
<evidence type="ECO:0000256" key="3">
    <source>
        <dbReference type="ARBA" id="ARBA00012362"/>
    </source>
</evidence>
<comment type="pathway">
    <text evidence="2">Amino-acid biosynthesis; L-tryptophan biosynthesis; L-tryptophan from chorismate: step 4/5.</text>
</comment>
<keyword evidence="7" id="KW-0057">Aromatic amino acid biosynthesis</keyword>
<dbReference type="InterPro" id="IPR011060">
    <property type="entry name" value="RibuloseP-bd_barrel"/>
</dbReference>
<protein>
    <recommendedName>
        <fullName evidence="3">indole-3-glycerol-phosphate synthase</fullName>
        <ecNumber evidence="3">4.1.1.48</ecNumber>
    </recommendedName>
</protein>
<name>A0A6J6SRF2_9ZZZZ</name>
<dbReference type="InterPro" id="IPR045186">
    <property type="entry name" value="Indole-3-glycerol_P_synth"/>
</dbReference>
<dbReference type="CDD" id="cd00331">
    <property type="entry name" value="IGPS"/>
    <property type="match status" value="1"/>
</dbReference>
<sequence length="256" mass="27850">MSVLDEIIKGVRADLESRKSLVPNLESAIANTPKPIDALTRFVPGPLHVIAEVKRASPSKGDLAQIADPVALAKSYADGGATAISVLTEQRRFKGSLADFKAVRAAVDTPMLQKDFVVDRYQIAEGFINGGNLFLLIVAALDDVQLHDFFEYGESLGLRALVEVHNQDELDRAKALKPSFIGVNSRNLKDLSVDFRVFEKLIPQIDSSTVAVAESGISSRTETKRLEELGAKAILVGETLVKSQNPIEMIRELKGI</sequence>
<dbReference type="GO" id="GO:0000162">
    <property type="term" value="P:L-tryptophan biosynthetic process"/>
    <property type="evidence" value="ECO:0007669"/>
    <property type="project" value="UniProtKB-UniPathway"/>
</dbReference>
<evidence type="ECO:0000313" key="10">
    <source>
        <dbReference type="EMBL" id="CAB4737343.1"/>
    </source>
</evidence>
<dbReference type="PROSITE" id="PS00614">
    <property type="entry name" value="IGPS"/>
    <property type="match status" value="1"/>
</dbReference>
<evidence type="ECO:0000256" key="1">
    <source>
        <dbReference type="ARBA" id="ARBA00001633"/>
    </source>
</evidence>
<keyword evidence="6" id="KW-0822">Tryptophan biosynthesis</keyword>
<dbReference type="HAMAP" id="MF_00134_B">
    <property type="entry name" value="IGPS_B"/>
    <property type="match status" value="1"/>
</dbReference>
<dbReference type="EMBL" id="CAEZYV010000072">
    <property type="protein sequence ID" value="CAB4737343.1"/>
    <property type="molecule type" value="Genomic_DNA"/>
</dbReference>
<dbReference type="SUPFAM" id="SSF51366">
    <property type="entry name" value="Ribulose-phoshate binding barrel"/>
    <property type="match status" value="1"/>
</dbReference>
<evidence type="ECO:0000259" key="9">
    <source>
        <dbReference type="Pfam" id="PF00218"/>
    </source>
</evidence>
<dbReference type="Gene3D" id="3.20.20.70">
    <property type="entry name" value="Aldolase class I"/>
    <property type="match status" value="1"/>
</dbReference>
<evidence type="ECO:0000256" key="4">
    <source>
        <dbReference type="ARBA" id="ARBA00022605"/>
    </source>
</evidence>
<dbReference type="GO" id="GO:0004640">
    <property type="term" value="F:phosphoribosylanthranilate isomerase activity"/>
    <property type="evidence" value="ECO:0007669"/>
    <property type="project" value="TreeGrafter"/>
</dbReference>
<proteinExistence type="inferred from homology"/>
<dbReference type="AlphaFoldDB" id="A0A6J6SRF2"/>
<dbReference type="InterPro" id="IPR001468">
    <property type="entry name" value="Indole-3-GlycerolPSynthase_CS"/>
</dbReference>
<organism evidence="10">
    <name type="scientific">freshwater metagenome</name>
    <dbReference type="NCBI Taxonomy" id="449393"/>
    <lineage>
        <taxon>unclassified sequences</taxon>
        <taxon>metagenomes</taxon>
        <taxon>ecological metagenomes</taxon>
    </lineage>
</organism>
<evidence type="ECO:0000256" key="7">
    <source>
        <dbReference type="ARBA" id="ARBA00023141"/>
    </source>
</evidence>
<keyword evidence="4" id="KW-0028">Amino-acid biosynthesis</keyword>
<dbReference type="InterPro" id="IPR013785">
    <property type="entry name" value="Aldolase_TIM"/>
</dbReference>
<dbReference type="InterPro" id="IPR013798">
    <property type="entry name" value="Indole-3-glycerol_P_synth_dom"/>
</dbReference>
<feature type="domain" description="Indole-3-glycerol phosphate synthase" evidence="9">
    <location>
        <begin position="4"/>
        <end position="253"/>
    </location>
</feature>
<reference evidence="10" key="1">
    <citation type="submission" date="2020-05" db="EMBL/GenBank/DDBJ databases">
        <authorList>
            <person name="Chiriac C."/>
            <person name="Salcher M."/>
            <person name="Ghai R."/>
            <person name="Kavagutti S V."/>
        </authorList>
    </citation>
    <scope>NUCLEOTIDE SEQUENCE</scope>
</reference>
<keyword evidence="5" id="KW-0210">Decarboxylase</keyword>
<dbReference type="FunFam" id="3.20.20.70:FF:000024">
    <property type="entry name" value="Indole-3-glycerol phosphate synthase"/>
    <property type="match status" value="1"/>
</dbReference>
<evidence type="ECO:0000256" key="6">
    <source>
        <dbReference type="ARBA" id="ARBA00022822"/>
    </source>
</evidence>
<comment type="catalytic activity">
    <reaction evidence="1">
        <text>1-(2-carboxyphenylamino)-1-deoxy-D-ribulose 5-phosphate + H(+) = (1S,2R)-1-C-(indol-3-yl)glycerol 3-phosphate + CO2 + H2O</text>
        <dbReference type="Rhea" id="RHEA:23476"/>
        <dbReference type="ChEBI" id="CHEBI:15377"/>
        <dbReference type="ChEBI" id="CHEBI:15378"/>
        <dbReference type="ChEBI" id="CHEBI:16526"/>
        <dbReference type="ChEBI" id="CHEBI:58613"/>
        <dbReference type="ChEBI" id="CHEBI:58866"/>
        <dbReference type="EC" id="4.1.1.48"/>
    </reaction>
</comment>